<reference evidence="8 9" key="1">
    <citation type="journal article" date="2017" name="Plant Biotechnol. J.">
        <title>A comprehensive draft genome sequence for lupin (Lupinus angustifolius), an emerging health food: insights into plant-microbe interactions and legume evolution.</title>
        <authorList>
            <person name="Hane J.K."/>
            <person name="Ming Y."/>
            <person name="Kamphuis L.G."/>
            <person name="Nelson M.N."/>
            <person name="Garg G."/>
            <person name="Atkins C.A."/>
            <person name="Bayer P.E."/>
            <person name="Bravo A."/>
            <person name="Bringans S."/>
            <person name="Cannon S."/>
            <person name="Edwards D."/>
            <person name="Foley R."/>
            <person name="Gao L.L."/>
            <person name="Harrison M.J."/>
            <person name="Huang W."/>
            <person name="Hurgobin B."/>
            <person name="Li S."/>
            <person name="Liu C.W."/>
            <person name="McGrath A."/>
            <person name="Morahan G."/>
            <person name="Murray J."/>
            <person name="Weller J."/>
            <person name="Jian J."/>
            <person name="Singh K.B."/>
        </authorList>
    </citation>
    <scope>NUCLEOTIDE SEQUENCE [LARGE SCALE GENOMIC DNA]</scope>
    <source>
        <strain evidence="9">cv. Tanjil</strain>
        <tissue evidence="8">Whole plant</tissue>
    </source>
</reference>
<evidence type="ECO:0000256" key="1">
    <source>
        <dbReference type="ARBA" id="ARBA00004123"/>
    </source>
</evidence>
<feature type="domain" description="C2H2-type" evidence="7">
    <location>
        <begin position="7"/>
        <end position="34"/>
    </location>
</feature>
<dbReference type="GO" id="GO:0005634">
    <property type="term" value="C:nucleus"/>
    <property type="evidence" value="ECO:0007669"/>
    <property type="project" value="UniProtKB-SubCell"/>
</dbReference>
<keyword evidence="5" id="KW-0539">Nucleus</keyword>
<proteinExistence type="predicted"/>
<dbReference type="PANTHER" id="PTHR47287">
    <property type="entry name" value="C2H2 AND C2HC ZINC FINGERS SUPERFAMILY PROTEIN"/>
    <property type="match status" value="1"/>
</dbReference>
<dbReference type="Gramene" id="OIW19993">
    <property type="protein sequence ID" value="OIW19993"/>
    <property type="gene ID" value="TanjilG_31890"/>
</dbReference>
<evidence type="ECO:0000256" key="3">
    <source>
        <dbReference type="ARBA" id="ARBA00022771"/>
    </source>
</evidence>
<evidence type="ECO:0000313" key="8">
    <source>
        <dbReference type="EMBL" id="OIW19993.1"/>
    </source>
</evidence>
<keyword evidence="2" id="KW-0479">Metal-binding</keyword>
<dbReference type="Proteomes" id="UP000188354">
    <property type="component" value="Unassembled WGS sequence"/>
</dbReference>
<evidence type="ECO:0000259" key="7">
    <source>
        <dbReference type="PROSITE" id="PS50157"/>
    </source>
</evidence>
<gene>
    <name evidence="8" type="ORF">TanjilG_31890</name>
</gene>
<accession>A0A394D9Q9</accession>
<comment type="caution">
    <text evidence="8">The sequence shown here is derived from an EMBL/GenBank/DDBJ whole genome shotgun (WGS) entry which is preliminary data.</text>
</comment>
<keyword evidence="3 6" id="KW-0863">Zinc-finger</keyword>
<dbReference type="PANTHER" id="PTHR47287:SF15">
    <property type="entry name" value="ZINC FINGER PROTEIN 3-LIKE"/>
    <property type="match status" value="1"/>
</dbReference>
<evidence type="ECO:0000313" key="9">
    <source>
        <dbReference type="Proteomes" id="UP000188354"/>
    </source>
</evidence>
<evidence type="ECO:0000256" key="4">
    <source>
        <dbReference type="ARBA" id="ARBA00022833"/>
    </source>
</evidence>
<evidence type="ECO:0000256" key="6">
    <source>
        <dbReference type="PROSITE-ProRule" id="PRU00042"/>
    </source>
</evidence>
<comment type="subcellular location">
    <subcellularLocation>
        <location evidence="1">Nucleus</location>
    </subcellularLocation>
</comment>
<keyword evidence="4" id="KW-0862">Zinc</keyword>
<keyword evidence="9" id="KW-1185">Reference proteome</keyword>
<dbReference type="SUPFAM" id="SSF57667">
    <property type="entry name" value="beta-beta-alpha zinc fingers"/>
    <property type="match status" value="1"/>
</dbReference>
<sequence>MPKKRQFSCKFCDEKFLSFQALGGHQKVHGRERILSNLDKEFCMSSFILDAHPCLSPSMPNYRNFSDAPLHGAHMHPMSQMSPVYCHGFGIGYDNQNLYTTSYSGHKHGTTSNSWGTIVETTQRPEC</sequence>
<protein>
    <recommendedName>
        <fullName evidence="7">C2H2-type domain-containing protein</fullName>
    </recommendedName>
</protein>
<organism evidence="8 9">
    <name type="scientific">Lupinus angustifolius</name>
    <name type="common">Narrow-leaved blue lupine</name>
    <dbReference type="NCBI Taxonomy" id="3871"/>
    <lineage>
        <taxon>Eukaryota</taxon>
        <taxon>Viridiplantae</taxon>
        <taxon>Streptophyta</taxon>
        <taxon>Embryophyta</taxon>
        <taxon>Tracheophyta</taxon>
        <taxon>Spermatophyta</taxon>
        <taxon>Magnoliopsida</taxon>
        <taxon>eudicotyledons</taxon>
        <taxon>Gunneridae</taxon>
        <taxon>Pentapetalae</taxon>
        <taxon>rosids</taxon>
        <taxon>fabids</taxon>
        <taxon>Fabales</taxon>
        <taxon>Fabaceae</taxon>
        <taxon>Papilionoideae</taxon>
        <taxon>50 kb inversion clade</taxon>
        <taxon>genistoids sensu lato</taxon>
        <taxon>core genistoids</taxon>
        <taxon>Genisteae</taxon>
        <taxon>Lupinus</taxon>
    </lineage>
</organism>
<dbReference type="InterPro" id="IPR036236">
    <property type="entry name" value="Znf_C2H2_sf"/>
</dbReference>
<dbReference type="AlphaFoldDB" id="A0A394D9Q9"/>
<evidence type="ECO:0000256" key="2">
    <source>
        <dbReference type="ARBA" id="ARBA00022723"/>
    </source>
</evidence>
<dbReference type="GO" id="GO:0009788">
    <property type="term" value="P:negative regulation of abscisic acid-activated signaling pathway"/>
    <property type="evidence" value="ECO:0007669"/>
    <property type="project" value="InterPro"/>
</dbReference>
<dbReference type="GO" id="GO:0008270">
    <property type="term" value="F:zinc ion binding"/>
    <property type="evidence" value="ECO:0007669"/>
    <property type="project" value="UniProtKB-KW"/>
</dbReference>
<dbReference type="InterPro" id="IPR044246">
    <property type="entry name" value="ZFP3-like"/>
</dbReference>
<dbReference type="InterPro" id="IPR013087">
    <property type="entry name" value="Znf_C2H2_type"/>
</dbReference>
<evidence type="ECO:0000256" key="5">
    <source>
        <dbReference type="ARBA" id="ARBA00023242"/>
    </source>
</evidence>
<name>A0A394D9Q9_LUPAN</name>
<dbReference type="EMBL" id="MLAU01005003">
    <property type="protein sequence ID" value="OIW19993.1"/>
    <property type="molecule type" value="Genomic_DNA"/>
</dbReference>
<dbReference type="PROSITE" id="PS00028">
    <property type="entry name" value="ZINC_FINGER_C2H2_1"/>
    <property type="match status" value="1"/>
</dbReference>
<dbReference type="PROSITE" id="PS50157">
    <property type="entry name" value="ZINC_FINGER_C2H2_2"/>
    <property type="match status" value="1"/>
</dbReference>